<dbReference type="Gene3D" id="1.10.10.60">
    <property type="entry name" value="Homeodomain-like"/>
    <property type="match status" value="1"/>
</dbReference>
<keyword evidence="3" id="KW-0804">Transcription</keyword>
<dbReference type="Proteomes" id="UP000279962">
    <property type="component" value="Chromosome"/>
</dbReference>
<dbReference type="PROSITE" id="PS01124">
    <property type="entry name" value="HTH_ARAC_FAMILY_2"/>
    <property type="match status" value="1"/>
</dbReference>
<name>A0A3G2T559_9GAMM</name>
<organism evidence="5 6">
    <name type="scientific">Acinetobacter wuhouensis</name>
    <dbReference type="NCBI Taxonomy" id="1879050"/>
    <lineage>
        <taxon>Bacteria</taxon>
        <taxon>Pseudomonadati</taxon>
        <taxon>Pseudomonadota</taxon>
        <taxon>Gammaproteobacteria</taxon>
        <taxon>Moraxellales</taxon>
        <taxon>Moraxellaceae</taxon>
        <taxon>Acinetobacter</taxon>
    </lineage>
</organism>
<protein>
    <submittedName>
        <fullName evidence="5">Helix-turn-helix domain-containing protein</fullName>
    </submittedName>
</protein>
<evidence type="ECO:0000256" key="1">
    <source>
        <dbReference type="ARBA" id="ARBA00023015"/>
    </source>
</evidence>
<dbReference type="InterPro" id="IPR009057">
    <property type="entry name" value="Homeodomain-like_sf"/>
</dbReference>
<keyword evidence="1" id="KW-0805">Transcription regulation</keyword>
<dbReference type="InterPro" id="IPR050204">
    <property type="entry name" value="AraC_XylS_family_regulators"/>
</dbReference>
<keyword evidence="2" id="KW-0238">DNA-binding</keyword>
<dbReference type="PANTHER" id="PTHR46796:SF12">
    <property type="entry name" value="HTH-TYPE DNA-BINDING TRANSCRIPTIONAL ACTIVATOR EUTR"/>
    <property type="match status" value="1"/>
</dbReference>
<accession>A0A3G2T559</accession>
<dbReference type="Pfam" id="PF12833">
    <property type="entry name" value="HTH_18"/>
    <property type="match status" value="1"/>
</dbReference>
<gene>
    <name evidence="5" type="ORF">CDG68_14230</name>
</gene>
<feature type="domain" description="HTH araC/xylS-type" evidence="4">
    <location>
        <begin position="201"/>
        <end position="299"/>
    </location>
</feature>
<dbReference type="AlphaFoldDB" id="A0A3G2T559"/>
<dbReference type="InterPro" id="IPR018060">
    <property type="entry name" value="HTH_AraC"/>
</dbReference>
<dbReference type="PANTHER" id="PTHR46796">
    <property type="entry name" value="HTH-TYPE TRANSCRIPTIONAL ACTIVATOR RHAS-RELATED"/>
    <property type="match status" value="1"/>
</dbReference>
<evidence type="ECO:0000256" key="2">
    <source>
        <dbReference type="ARBA" id="ARBA00023125"/>
    </source>
</evidence>
<dbReference type="EMBL" id="CP033133">
    <property type="protein sequence ID" value="AYO54736.1"/>
    <property type="molecule type" value="Genomic_DNA"/>
</dbReference>
<evidence type="ECO:0000313" key="6">
    <source>
        <dbReference type="Proteomes" id="UP000279962"/>
    </source>
</evidence>
<evidence type="ECO:0000259" key="4">
    <source>
        <dbReference type="PROSITE" id="PS01124"/>
    </source>
</evidence>
<dbReference type="RefSeq" id="WP_087552007.1">
    <property type="nucleotide sequence ID" value="NZ_CP033133.1"/>
</dbReference>
<proteinExistence type="predicted"/>
<evidence type="ECO:0000256" key="3">
    <source>
        <dbReference type="ARBA" id="ARBA00023163"/>
    </source>
</evidence>
<dbReference type="SMART" id="SM00342">
    <property type="entry name" value="HTH_ARAC"/>
    <property type="match status" value="1"/>
</dbReference>
<sequence>MPQLKVKSTNQVLDHIDTLGRWDQKYVQISSGKFEGSITEIEVEGLNIFREKMNMSVQQMTSPPPDTFAVSVSLNQCKLEYLDWRKSLQNGQGLMNFKSKYHLLTNLSSDLLVLDICQNKLNERAEKLGFIDLPKKNLGIHLTQDCIETALQLLKGDDLGEQFYSQANRQILDEILLSLNAPIEPNKINYWKSDRKKIVNDACYGALESGVSSMNLESLCQFSNVGVRILQLAFKEVLGISPLKWLKIAKLNQVRKQLLTSNDLKITDIALDHDFNHFGRFSAEYKQLFLEYPSQTARDLAKSLK</sequence>
<reference evidence="5 6" key="1">
    <citation type="submission" date="2018-10" db="EMBL/GenBank/DDBJ databases">
        <title>The complete genome of Acinetobacter wuhouensis strain WCHAW010062.</title>
        <authorList>
            <person name="Hu Y."/>
            <person name="Long H."/>
            <person name="Feng Y."/>
            <person name="Zong Z."/>
        </authorList>
    </citation>
    <scope>NUCLEOTIDE SEQUENCE [LARGE SCALE GENOMIC DNA]</scope>
    <source>
        <strain evidence="5 6">WCHAW010062</strain>
    </source>
</reference>
<dbReference type="GO" id="GO:0003700">
    <property type="term" value="F:DNA-binding transcription factor activity"/>
    <property type="evidence" value="ECO:0007669"/>
    <property type="project" value="InterPro"/>
</dbReference>
<dbReference type="SUPFAM" id="SSF46689">
    <property type="entry name" value="Homeodomain-like"/>
    <property type="match status" value="1"/>
</dbReference>
<dbReference type="GO" id="GO:0043565">
    <property type="term" value="F:sequence-specific DNA binding"/>
    <property type="evidence" value="ECO:0007669"/>
    <property type="project" value="InterPro"/>
</dbReference>
<evidence type="ECO:0000313" key="5">
    <source>
        <dbReference type="EMBL" id="AYO54736.1"/>
    </source>
</evidence>